<protein>
    <submittedName>
        <fullName evidence="1">Uncharacterized protein</fullName>
    </submittedName>
</protein>
<proteinExistence type="predicted"/>
<organism evidence="1 2">
    <name type="scientific">phage Lak_Megaphage_Sonny</name>
    <dbReference type="NCBI Taxonomy" id="3109229"/>
    <lineage>
        <taxon>Viruses</taxon>
        <taxon>Duplodnaviria</taxon>
        <taxon>Heunggongvirae</taxon>
        <taxon>Uroviricota</taxon>
        <taxon>Caudoviricetes</taxon>
        <taxon>Caudoviricetes code 15 clade</taxon>
    </lineage>
</organism>
<evidence type="ECO:0000313" key="2">
    <source>
        <dbReference type="Proteomes" id="UP001358193"/>
    </source>
</evidence>
<reference evidence="1 2" key="1">
    <citation type="submission" date="2023-11" db="EMBL/GenBank/DDBJ databases">
        <authorList>
            <person name="Cook R."/>
            <person name="Crisci M."/>
            <person name="Pye H."/>
            <person name="Adriaenssens E."/>
            <person name="Santini J."/>
        </authorList>
    </citation>
    <scope>NUCLEOTIDE SEQUENCE [LARGE SCALE GENOMIC DNA]</scope>
    <source>
        <strain evidence="1">Lak_Megaphage_Sonny</strain>
    </source>
</reference>
<sequence length="203" mass="23724">MGKAKEHPYTVVYVYAPAKYKDAYMKGIAIPEIKLGETTSDYDDCKSCMIEAMKRINQQSTSFKEYMYLLQWFVFPYKKGTDDAIRDILTNDIYRRQSSKKIDKTNQSEDERMTKIGQEFAYNINLMQVNTAVSVYKLKTKIEDLMNDKCIDPAFKKRLNILLKDLMYNLDDVITESGKGMKALPIDEQKKIIYLDILEQLKK</sequence>
<accession>A0ABZ0Z5X2</accession>
<dbReference type="EMBL" id="OR769223">
    <property type="protein sequence ID" value="WQJ53622.1"/>
    <property type="molecule type" value="Genomic_DNA"/>
</dbReference>
<dbReference type="Proteomes" id="UP001358193">
    <property type="component" value="Segment"/>
</dbReference>
<keyword evidence="2" id="KW-1185">Reference proteome</keyword>
<name>A0ABZ0Z5X2_9CAUD</name>
<evidence type="ECO:0000313" key="1">
    <source>
        <dbReference type="EMBL" id="WQJ53622.1"/>
    </source>
</evidence>